<protein>
    <submittedName>
        <fullName evidence="7">SURF6-domain-containing protein</fullName>
    </submittedName>
</protein>
<feature type="compositionally biased region" description="Basic residues" evidence="4">
    <location>
        <begin position="45"/>
        <end position="54"/>
    </location>
</feature>
<feature type="compositionally biased region" description="Gly residues" evidence="4">
    <location>
        <begin position="417"/>
        <end position="433"/>
    </location>
</feature>
<dbReference type="AlphaFoldDB" id="A0AAD7F5V1"/>
<dbReference type="GO" id="GO:0005730">
    <property type="term" value="C:nucleolus"/>
    <property type="evidence" value="ECO:0007669"/>
    <property type="project" value="TreeGrafter"/>
</dbReference>
<evidence type="ECO:0000259" key="5">
    <source>
        <dbReference type="Pfam" id="PF04935"/>
    </source>
</evidence>
<dbReference type="Pfam" id="PF04935">
    <property type="entry name" value="SURF6"/>
    <property type="match status" value="1"/>
</dbReference>
<feature type="domain" description="Ribosomal RNA-processing protein 14/surfeit locus protein 6 C-terminal" evidence="5">
    <location>
        <begin position="192"/>
        <end position="398"/>
    </location>
</feature>
<sequence>MPTPSSVLQSSLEAHNDTFESLLKLIPAKYYLPLEQTEEQAASKYQKHSKKQKAPKQAIKEASKKAKREKLDPENHKTVLDLQNESARKGKRKAVDDDEDMAMDVDVDLGDDDSDDDAGSDAEEDDGDGDGDGDGDAMEDIVPMPSSGGIEALRDKLHARMAALRRGGIRSGAVGGPKHDSVNAIPLGDKDALLDERRLQRAAMRERRRKETKEKIRREEEAKGKGKGKGTDKDKAKERAENRDKGNITQTQLLVPDDSRPGGRPGHGDPAARLTTVAFSALPSSSKSQSKLKTNSNPTQALAQIASRKEKLAALPEEKRKAIEEREKWDKAAARLEGVKVRDDETRLKKAVKRKEKEKGRSKRDWDERKEQISASFAAKQKKRTDNIAMRNEKRKGGAAGAKGKGKARPGFEGKSFGKGGKGKAGGGGGKKK</sequence>
<dbReference type="Proteomes" id="UP001218218">
    <property type="component" value="Unassembled WGS sequence"/>
</dbReference>
<feature type="region of interest" description="Disordered" evidence="4">
    <location>
        <begin position="38"/>
        <end position="154"/>
    </location>
</feature>
<organism evidence="7 8">
    <name type="scientific">Mycena albidolilacea</name>
    <dbReference type="NCBI Taxonomy" id="1033008"/>
    <lineage>
        <taxon>Eukaryota</taxon>
        <taxon>Fungi</taxon>
        <taxon>Dikarya</taxon>
        <taxon>Basidiomycota</taxon>
        <taxon>Agaricomycotina</taxon>
        <taxon>Agaricomycetes</taxon>
        <taxon>Agaricomycetidae</taxon>
        <taxon>Agaricales</taxon>
        <taxon>Marasmiineae</taxon>
        <taxon>Mycenaceae</taxon>
        <taxon>Mycena</taxon>
    </lineage>
</organism>
<feature type="region of interest" description="Disordered" evidence="4">
    <location>
        <begin position="344"/>
        <end position="433"/>
    </location>
</feature>
<dbReference type="GO" id="GO:0042274">
    <property type="term" value="P:ribosomal small subunit biogenesis"/>
    <property type="evidence" value="ECO:0007669"/>
    <property type="project" value="TreeGrafter"/>
</dbReference>
<evidence type="ECO:0000313" key="7">
    <source>
        <dbReference type="EMBL" id="KAJ7367040.1"/>
    </source>
</evidence>
<dbReference type="GO" id="GO:0042273">
    <property type="term" value="P:ribosomal large subunit biogenesis"/>
    <property type="evidence" value="ECO:0007669"/>
    <property type="project" value="TreeGrafter"/>
</dbReference>
<comment type="subcellular location">
    <subcellularLocation>
        <location evidence="1">Nucleus</location>
    </subcellularLocation>
</comment>
<dbReference type="InterPro" id="IPR007019">
    <property type="entry name" value="SURF6"/>
</dbReference>
<feature type="compositionally biased region" description="Basic and acidic residues" evidence="4">
    <location>
        <begin position="188"/>
        <end position="246"/>
    </location>
</feature>
<feature type="compositionally biased region" description="Basic and acidic residues" evidence="4">
    <location>
        <begin position="355"/>
        <end position="372"/>
    </location>
</feature>
<evidence type="ECO:0000256" key="1">
    <source>
        <dbReference type="ARBA" id="ARBA00004123"/>
    </source>
</evidence>
<comment type="caution">
    <text evidence="7">The sequence shown here is derived from an EMBL/GenBank/DDBJ whole genome shotgun (WGS) entry which is preliminary data.</text>
</comment>
<evidence type="ECO:0000313" key="8">
    <source>
        <dbReference type="Proteomes" id="UP001218218"/>
    </source>
</evidence>
<accession>A0AAD7F5V1</accession>
<dbReference type="EMBL" id="JARIHO010000002">
    <property type="protein sequence ID" value="KAJ7367040.1"/>
    <property type="molecule type" value="Genomic_DNA"/>
</dbReference>
<evidence type="ECO:0000256" key="3">
    <source>
        <dbReference type="ARBA" id="ARBA00023242"/>
    </source>
</evidence>
<comment type="similarity">
    <text evidence="2">Belongs to the SURF6 family.</text>
</comment>
<reference evidence="7" key="1">
    <citation type="submission" date="2023-03" db="EMBL/GenBank/DDBJ databases">
        <title>Massive genome expansion in bonnet fungi (Mycena s.s.) driven by repeated elements and novel gene families across ecological guilds.</title>
        <authorList>
            <consortium name="Lawrence Berkeley National Laboratory"/>
            <person name="Harder C.B."/>
            <person name="Miyauchi S."/>
            <person name="Viragh M."/>
            <person name="Kuo A."/>
            <person name="Thoen E."/>
            <person name="Andreopoulos B."/>
            <person name="Lu D."/>
            <person name="Skrede I."/>
            <person name="Drula E."/>
            <person name="Henrissat B."/>
            <person name="Morin E."/>
            <person name="Kohler A."/>
            <person name="Barry K."/>
            <person name="LaButti K."/>
            <person name="Morin E."/>
            <person name="Salamov A."/>
            <person name="Lipzen A."/>
            <person name="Mereny Z."/>
            <person name="Hegedus B."/>
            <person name="Baldrian P."/>
            <person name="Stursova M."/>
            <person name="Weitz H."/>
            <person name="Taylor A."/>
            <person name="Grigoriev I.V."/>
            <person name="Nagy L.G."/>
            <person name="Martin F."/>
            <person name="Kauserud H."/>
        </authorList>
    </citation>
    <scope>NUCLEOTIDE SEQUENCE</scope>
    <source>
        <strain evidence="7">CBHHK002</strain>
    </source>
</reference>
<evidence type="ECO:0000259" key="6">
    <source>
        <dbReference type="Pfam" id="PF15459"/>
    </source>
</evidence>
<dbReference type="GO" id="GO:0003677">
    <property type="term" value="F:DNA binding"/>
    <property type="evidence" value="ECO:0007669"/>
    <property type="project" value="TreeGrafter"/>
</dbReference>
<feature type="compositionally biased region" description="Low complexity" evidence="4">
    <location>
        <begin position="280"/>
        <end position="296"/>
    </location>
</feature>
<evidence type="ECO:0000256" key="4">
    <source>
        <dbReference type="SAM" id="MobiDB-lite"/>
    </source>
</evidence>
<dbReference type="PANTHER" id="PTHR14369">
    <property type="entry name" value="SURFEIT LOCUS PROTEIN 6"/>
    <property type="match status" value="1"/>
</dbReference>
<dbReference type="GO" id="GO:0003723">
    <property type="term" value="F:RNA binding"/>
    <property type="evidence" value="ECO:0007669"/>
    <property type="project" value="TreeGrafter"/>
</dbReference>
<feature type="compositionally biased region" description="Acidic residues" evidence="4">
    <location>
        <begin position="96"/>
        <end position="139"/>
    </location>
</feature>
<keyword evidence="3" id="KW-0539">Nucleus</keyword>
<feature type="region of interest" description="Disordered" evidence="4">
    <location>
        <begin position="167"/>
        <end position="300"/>
    </location>
</feature>
<dbReference type="InterPro" id="IPR029190">
    <property type="entry name" value="Rrp14/SURF6_C"/>
</dbReference>
<feature type="compositionally biased region" description="Basic and acidic residues" evidence="4">
    <location>
        <begin position="58"/>
        <end position="79"/>
    </location>
</feature>
<evidence type="ECO:0000256" key="2">
    <source>
        <dbReference type="ARBA" id="ARBA00005904"/>
    </source>
</evidence>
<dbReference type="Pfam" id="PF15459">
    <property type="entry name" value="RRP14"/>
    <property type="match status" value="1"/>
</dbReference>
<gene>
    <name evidence="7" type="ORF">DFH08DRAFT_920479</name>
</gene>
<feature type="domain" description="Ribosomal RNA-processing protein 14 N-terminal" evidence="6">
    <location>
        <begin position="11"/>
        <end position="74"/>
    </location>
</feature>
<dbReference type="PANTHER" id="PTHR14369:SF0">
    <property type="entry name" value="SURFEIT LOCUS PROTEIN 6"/>
    <property type="match status" value="1"/>
</dbReference>
<proteinExistence type="inferred from homology"/>
<name>A0AAD7F5V1_9AGAR</name>
<keyword evidence="8" id="KW-1185">Reference proteome</keyword>
<dbReference type="InterPro" id="IPR029188">
    <property type="entry name" value="Rrp14_N"/>
</dbReference>